<evidence type="ECO:0000313" key="3">
    <source>
        <dbReference type="Proteomes" id="UP000198304"/>
    </source>
</evidence>
<reference evidence="2 3" key="1">
    <citation type="submission" date="2017-06" db="EMBL/GenBank/DDBJ databases">
        <authorList>
            <person name="Kim H.J."/>
            <person name="Triplett B.A."/>
        </authorList>
    </citation>
    <scope>NUCLEOTIDE SEQUENCE [LARGE SCALE GENOMIC DNA]</scope>
    <source>
        <strain evidence="2 3">SCA</strain>
    </source>
</reference>
<sequence>MKKVRLVIFVSMLFLLSISNVFADENEIIAATEMEDTIETSDVTINQTLESYDYLSIWGSSIDYYGNGKIAIEGYTTSAKNVDSISTRSYLQRYDTSGAWINLYNIYDSQSNTDYSSAHHTYKVTTGRRYRVFSTHVVKKGSTTESSTSYSAAITAY</sequence>
<evidence type="ECO:0000256" key="1">
    <source>
        <dbReference type="SAM" id="SignalP"/>
    </source>
</evidence>
<evidence type="ECO:0000313" key="2">
    <source>
        <dbReference type="EMBL" id="SNT13935.1"/>
    </source>
</evidence>
<protein>
    <submittedName>
        <fullName evidence="2">Uncharacterized protein</fullName>
    </submittedName>
</protein>
<organism evidence="2 3">
    <name type="scientific">Anaerovirgula multivorans</name>
    <dbReference type="NCBI Taxonomy" id="312168"/>
    <lineage>
        <taxon>Bacteria</taxon>
        <taxon>Bacillati</taxon>
        <taxon>Bacillota</taxon>
        <taxon>Clostridia</taxon>
        <taxon>Peptostreptococcales</taxon>
        <taxon>Natronincolaceae</taxon>
        <taxon>Anaerovirgula</taxon>
    </lineage>
</organism>
<feature type="signal peptide" evidence="1">
    <location>
        <begin position="1"/>
        <end position="23"/>
    </location>
</feature>
<dbReference type="Proteomes" id="UP000198304">
    <property type="component" value="Unassembled WGS sequence"/>
</dbReference>
<dbReference type="RefSeq" id="WP_141131564.1">
    <property type="nucleotide sequence ID" value="NZ_FZOJ01000044.1"/>
</dbReference>
<gene>
    <name evidence="2" type="ORF">SAMN05446037_10447</name>
</gene>
<feature type="chain" id="PRO_5012986498" evidence="1">
    <location>
        <begin position="24"/>
        <end position="157"/>
    </location>
</feature>
<dbReference type="OrthoDB" id="1808478at2"/>
<dbReference type="AlphaFoldDB" id="A0A239K742"/>
<accession>A0A239K742</accession>
<name>A0A239K742_9FIRM</name>
<proteinExistence type="predicted"/>
<dbReference type="EMBL" id="FZOJ01000044">
    <property type="protein sequence ID" value="SNT13935.1"/>
    <property type="molecule type" value="Genomic_DNA"/>
</dbReference>
<keyword evidence="1" id="KW-0732">Signal</keyword>
<keyword evidence="3" id="KW-1185">Reference proteome</keyword>